<evidence type="ECO:0000313" key="2">
    <source>
        <dbReference type="Proteomes" id="UP000571017"/>
    </source>
</evidence>
<sequence>MTITKENLQHIQLAEPLQHLSISELNELLEDYYSLKVKDVIEKYKLSISPSSLYNILPPHVTRFRCTYCGKQMLQKRKTKSSSPFAIDKAPVCPVCAYENSKRCKCSKCLEISRQLQIEEKRIKTQLINAVHSSPIPVEEFELTLTTKYYLAVLLRLGLSEDMSIIYPVHSYQQKLSPTPELNREVLIYLINERVITPDPSSEIQAFSKENFPRNFYIHQVHYQLNISPPDGNKSEMYKRLLYPEREIFLADIDWSYDMWIRVAKGEVLEFLDFQLKKLNFVLNSGDKTHKVIENLLESYSTGQICSLIYSAVNNASRRYQEGSIPKKRAANSVVTLMESYGGKDETQSWEVRSFSRNYNLTESSMSEVLFNSILRIGDLGFHIPPSRNL</sequence>
<protein>
    <submittedName>
        <fullName evidence="1">Uncharacterized protein</fullName>
    </submittedName>
</protein>
<dbReference type="EMBL" id="JACEFG010000002">
    <property type="protein sequence ID" value="MBA2175379.1"/>
    <property type="molecule type" value="Genomic_DNA"/>
</dbReference>
<dbReference type="AlphaFoldDB" id="A0A838CUA2"/>
<reference evidence="1 2" key="1">
    <citation type="journal article" date="2004" name="Extremophiles">
        <title>Halobacillus locisalis sp. nov., a halophilic bacterium isolated from a marine solar saltern of the Yellow Sea in Korea.</title>
        <authorList>
            <person name="Yoon J.H."/>
            <person name="Kang K.H."/>
            <person name="Oh T.K."/>
            <person name="Park Y.H."/>
        </authorList>
    </citation>
    <scope>NUCLEOTIDE SEQUENCE [LARGE SCALE GENOMIC DNA]</scope>
    <source>
        <strain evidence="1 2">KCTC 3788</strain>
    </source>
</reference>
<comment type="caution">
    <text evidence="1">The sequence shown here is derived from an EMBL/GenBank/DDBJ whole genome shotgun (WGS) entry which is preliminary data.</text>
</comment>
<name>A0A838CUA2_9BACI</name>
<accession>A0A838CUA2</accession>
<dbReference type="Proteomes" id="UP000571017">
    <property type="component" value="Unassembled WGS sequence"/>
</dbReference>
<organism evidence="1 2">
    <name type="scientific">Halobacillus locisalis</name>
    <dbReference type="NCBI Taxonomy" id="220753"/>
    <lineage>
        <taxon>Bacteria</taxon>
        <taxon>Bacillati</taxon>
        <taxon>Bacillota</taxon>
        <taxon>Bacilli</taxon>
        <taxon>Bacillales</taxon>
        <taxon>Bacillaceae</taxon>
        <taxon>Halobacillus</taxon>
    </lineage>
</organism>
<proteinExistence type="predicted"/>
<dbReference type="RefSeq" id="WP_181472396.1">
    <property type="nucleotide sequence ID" value="NZ_JACEFG010000002.1"/>
</dbReference>
<evidence type="ECO:0000313" key="1">
    <source>
        <dbReference type="EMBL" id="MBA2175379.1"/>
    </source>
</evidence>
<gene>
    <name evidence="1" type="ORF">H0266_10785</name>
</gene>
<keyword evidence="2" id="KW-1185">Reference proteome</keyword>